<accession>A0A6I7HP23</accession>
<dbReference type="Proteomes" id="UP000252582">
    <property type="component" value="Unassembled WGS sequence"/>
</dbReference>
<dbReference type="EMBL" id="QPIX01000005">
    <property type="protein sequence ID" value="RCW24970.1"/>
    <property type="molecule type" value="Genomic_DNA"/>
</dbReference>
<name>A0A6I7HP23_9HYPH</name>
<proteinExistence type="predicted"/>
<organism evidence="1 2">
    <name type="scientific">Ciceribacter lividus</name>
    <dbReference type="NCBI Taxonomy" id="1197950"/>
    <lineage>
        <taxon>Bacteria</taxon>
        <taxon>Pseudomonadati</taxon>
        <taxon>Pseudomonadota</taxon>
        <taxon>Alphaproteobacteria</taxon>
        <taxon>Hyphomicrobiales</taxon>
        <taxon>Rhizobiaceae</taxon>
        <taxon>Ciceribacter</taxon>
    </lineage>
</organism>
<dbReference type="RefSeq" id="WP_256481255.1">
    <property type="nucleotide sequence ID" value="NZ_QPIX01000005.1"/>
</dbReference>
<comment type="caution">
    <text evidence="1">The sequence shown here is derived from an EMBL/GenBank/DDBJ whole genome shotgun (WGS) entry which is preliminary data.</text>
</comment>
<sequence length="44" mass="4955">MFMTLAVLAALICGMFVASVTTTVSALRRESEDYKSLMERHRAF</sequence>
<dbReference type="AlphaFoldDB" id="A0A6I7HP23"/>
<evidence type="ECO:0000313" key="1">
    <source>
        <dbReference type="EMBL" id="RCW24970.1"/>
    </source>
</evidence>
<evidence type="ECO:0000313" key="2">
    <source>
        <dbReference type="Proteomes" id="UP000252582"/>
    </source>
</evidence>
<keyword evidence="2" id="KW-1185">Reference proteome</keyword>
<reference evidence="1 2" key="1">
    <citation type="submission" date="2018-07" db="EMBL/GenBank/DDBJ databases">
        <title>Genomic Encyclopedia of Type Strains, Phase IV (KMG-IV): sequencing the most valuable type-strain genomes for metagenomic binning, comparative biology and taxonomic classification.</title>
        <authorList>
            <person name="Goeker M."/>
        </authorList>
    </citation>
    <scope>NUCLEOTIDE SEQUENCE [LARGE SCALE GENOMIC DNA]</scope>
    <source>
        <strain evidence="1 2">DSM 25528</strain>
    </source>
</reference>
<protein>
    <submittedName>
        <fullName evidence="1">Uncharacterized protein</fullName>
    </submittedName>
</protein>
<gene>
    <name evidence="1" type="ORF">DFR48_105316</name>
</gene>